<evidence type="ECO:0000259" key="2">
    <source>
        <dbReference type="Pfam" id="PF00144"/>
    </source>
</evidence>
<dbReference type="PANTHER" id="PTHR46825:SF15">
    <property type="entry name" value="BETA-LACTAMASE-RELATED DOMAIN-CONTAINING PROTEIN"/>
    <property type="match status" value="1"/>
</dbReference>
<dbReference type="InterPro" id="IPR012338">
    <property type="entry name" value="Beta-lactam/transpept-like"/>
</dbReference>
<evidence type="ECO:0000313" key="4">
    <source>
        <dbReference type="Proteomes" id="UP000735302"/>
    </source>
</evidence>
<sequence>MQVFSPWQQEFVETMAREVMNCGRMPGMSLSVVRGSDSWTLPLGVADIAMKKPVTNLTRFAIGSLTKAFTSTLLVSLLAQSPNNWTLDTPLAMVLGNPNIFSDKVRSQQATIKDILSHRLGLARADLALFAGYPVGHSLSDVVRIQESFRQTSYLFVGKLTGYSLSDDVTEEESFRQTPYLFVGQLTEQRPFRDGYVYSNLLYSLAGHVIEKLCNQSYSQTLNSHLLSPLGMTSTGRYQPHGKDSRIHSSTRKGQEDEYLATPYLIVKDQLVPADPSLFSQEPFLPALGLASNSADMVRWLQVQLGRGVYPPSRVRVLPEGVVAATHEPVTPHIINNLRPRFPQPDLTFAYGLGWQQAVYKGFRRSWHFGSLFGFVSQIWLIPDLGFGLFVAVNGPARSPETQNKLTALLYFITDLLLGDRPWIDKESACSYPLPFAANGLEPTASRLRPSSEWRSRDDSRQQRSHLPSTTPTEAFHASEPILPKVAVAGDRYASSSSPSVSQPSLSSKLPEKSPSSSSLFSLPSDSSSKSRVPRQGSTSSILSSSPTSLSLSSSSSSQTKKGSDSAEVSISLSSLLSSRVWPKLTPSSNRSSNKNETSVSTHIRDSSLNLLCNTVLQDPDIDSFNLTRYAGFYYNKLFGGVHVMYKSTNVSGMITASTDKRTAHESKNATKDKMVPKHVSKLQAPVLTQKGTLRKGAENGPCHESKETNTDLPYLDTHLRILFGERFAGNLVYRSGNHKLLEPSENSVHTFHMIPTGIFEFSAYTKSPNEVTKMPVEFTEFDADGIPYLLRAVWQKDEILEFGRGWTKNHCVSVFKDNKQVRNRSASLVPEFVLFINPSSGLILNDCAFCLYFSSSVVFRFAQGLDKQFGLEKVLEVLLDSFADYCSWF</sequence>
<dbReference type="EMBL" id="BLXT01000154">
    <property type="protein sequence ID" value="GFN74745.1"/>
    <property type="molecule type" value="Genomic_DNA"/>
</dbReference>
<dbReference type="Pfam" id="PF00144">
    <property type="entry name" value="Beta-lactamase"/>
    <property type="match status" value="1"/>
</dbReference>
<comment type="caution">
    <text evidence="3">The sequence shown here is derived from an EMBL/GenBank/DDBJ whole genome shotgun (WGS) entry which is preliminary data.</text>
</comment>
<dbReference type="Gene3D" id="3.40.710.10">
    <property type="entry name" value="DD-peptidase/beta-lactamase superfamily"/>
    <property type="match status" value="1"/>
</dbReference>
<feature type="compositionally biased region" description="Polar residues" evidence="1">
    <location>
        <begin position="586"/>
        <end position="604"/>
    </location>
</feature>
<feature type="domain" description="Beta-lactamase-related" evidence="2">
    <location>
        <begin position="14"/>
        <end position="405"/>
    </location>
</feature>
<dbReference type="Proteomes" id="UP000735302">
    <property type="component" value="Unassembled WGS sequence"/>
</dbReference>
<name>A0AAV3XVC6_9GAST</name>
<organism evidence="3 4">
    <name type="scientific">Plakobranchus ocellatus</name>
    <dbReference type="NCBI Taxonomy" id="259542"/>
    <lineage>
        <taxon>Eukaryota</taxon>
        <taxon>Metazoa</taxon>
        <taxon>Spiralia</taxon>
        <taxon>Lophotrochozoa</taxon>
        <taxon>Mollusca</taxon>
        <taxon>Gastropoda</taxon>
        <taxon>Heterobranchia</taxon>
        <taxon>Euthyneura</taxon>
        <taxon>Panpulmonata</taxon>
        <taxon>Sacoglossa</taxon>
        <taxon>Placobranchoidea</taxon>
        <taxon>Plakobranchidae</taxon>
        <taxon>Plakobranchus</taxon>
    </lineage>
</organism>
<proteinExistence type="predicted"/>
<reference evidence="3 4" key="1">
    <citation type="journal article" date="2021" name="Elife">
        <title>Chloroplast acquisition without the gene transfer in kleptoplastic sea slugs, Plakobranchus ocellatus.</title>
        <authorList>
            <person name="Maeda T."/>
            <person name="Takahashi S."/>
            <person name="Yoshida T."/>
            <person name="Shimamura S."/>
            <person name="Takaki Y."/>
            <person name="Nagai Y."/>
            <person name="Toyoda A."/>
            <person name="Suzuki Y."/>
            <person name="Arimoto A."/>
            <person name="Ishii H."/>
            <person name="Satoh N."/>
            <person name="Nishiyama T."/>
            <person name="Hasebe M."/>
            <person name="Maruyama T."/>
            <person name="Minagawa J."/>
            <person name="Obokata J."/>
            <person name="Shigenobu S."/>
        </authorList>
    </citation>
    <scope>NUCLEOTIDE SEQUENCE [LARGE SCALE GENOMIC DNA]</scope>
</reference>
<keyword evidence="4" id="KW-1185">Reference proteome</keyword>
<dbReference type="InterPro" id="IPR001466">
    <property type="entry name" value="Beta-lactam-related"/>
</dbReference>
<feature type="region of interest" description="Disordered" evidence="1">
    <location>
        <begin position="443"/>
        <end position="481"/>
    </location>
</feature>
<protein>
    <submittedName>
        <fullName evidence="3">Protein flp</fullName>
    </submittedName>
</protein>
<accession>A0AAV3XVC6</accession>
<evidence type="ECO:0000313" key="3">
    <source>
        <dbReference type="EMBL" id="GFN74745.1"/>
    </source>
</evidence>
<evidence type="ECO:0000256" key="1">
    <source>
        <dbReference type="SAM" id="MobiDB-lite"/>
    </source>
</evidence>
<dbReference type="AlphaFoldDB" id="A0AAV3XVC6"/>
<feature type="compositionally biased region" description="Low complexity" evidence="1">
    <location>
        <begin position="538"/>
        <end position="558"/>
    </location>
</feature>
<feature type="compositionally biased region" description="Low complexity" evidence="1">
    <location>
        <begin position="495"/>
        <end position="531"/>
    </location>
</feature>
<dbReference type="SUPFAM" id="SSF56601">
    <property type="entry name" value="beta-lactamase/transpeptidase-like"/>
    <property type="match status" value="1"/>
</dbReference>
<dbReference type="PANTHER" id="PTHR46825">
    <property type="entry name" value="D-ALANYL-D-ALANINE-CARBOXYPEPTIDASE/ENDOPEPTIDASE AMPH"/>
    <property type="match status" value="1"/>
</dbReference>
<gene>
    <name evidence="3" type="ORF">PoB_000125100</name>
</gene>
<feature type="region of interest" description="Disordered" evidence="1">
    <location>
        <begin position="493"/>
        <end position="565"/>
    </location>
</feature>
<dbReference type="InterPro" id="IPR050491">
    <property type="entry name" value="AmpC-like"/>
</dbReference>
<feature type="region of interest" description="Disordered" evidence="1">
    <location>
        <begin position="583"/>
        <end position="604"/>
    </location>
</feature>
<feature type="compositionally biased region" description="Basic and acidic residues" evidence="1">
    <location>
        <begin position="450"/>
        <end position="462"/>
    </location>
</feature>